<dbReference type="OrthoDB" id="157232at2"/>
<sequence>MLSTAVLLVLCSGIMHAVWNLFTKKSLNKSVFLWSIHITGALLLLPYFIHELITKPLSMEALGFIATSVCFQGAYFIFLSKSYSYGDLSQIYPLMRGTGVMLVTLLSVFLFGESLPAMGWIGLLLIVGGLFAISGLLSSFLSKGSSRIQSGGGKPTALLFALVVGCCIAGYTLMDKQIIMHLSPLSTLELSNLSYVVFSSFTVLRSRQIRAEWQANWKTILVGSICSPGSYLLFLFAMTLSPLSSIAPIREVGTVFGTLLGVLLLKEQQGVRRIALSAVITLGIISVALSN</sequence>
<feature type="transmembrane region" description="Helical" evidence="12">
    <location>
        <begin position="61"/>
        <end position="79"/>
    </location>
</feature>
<gene>
    <name evidence="14" type="ORF">BVG16_03340</name>
</gene>
<evidence type="ECO:0000256" key="8">
    <source>
        <dbReference type="ARBA" id="ARBA00022985"/>
    </source>
</evidence>
<dbReference type="InterPro" id="IPR000390">
    <property type="entry name" value="Small_drug/metabolite_transptr"/>
</dbReference>
<feature type="transmembrane region" description="Helical" evidence="12">
    <location>
        <begin position="274"/>
        <end position="290"/>
    </location>
</feature>
<dbReference type="InterPro" id="IPR000620">
    <property type="entry name" value="EamA_dom"/>
</dbReference>
<accession>A0A1T2XNA9</accession>
<evidence type="ECO:0000256" key="2">
    <source>
        <dbReference type="ARBA" id="ARBA00007362"/>
    </source>
</evidence>
<comment type="similarity">
    <text evidence="2">Belongs to the EamA transporter family.</text>
</comment>
<organism evidence="14 15">
    <name type="scientific">Paenibacillus selenitireducens</name>
    <dbReference type="NCBI Taxonomy" id="1324314"/>
    <lineage>
        <taxon>Bacteria</taxon>
        <taxon>Bacillati</taxon>
        <taxon>Bacillota</taxon>
        <taxon>Bacilli</taxon>
        <taxon>Bacillales</taxon>
        <taxon>Paenibacillaceae</taxon>
        <taxon>Paenibacillus</taxon>
    </lineage>
</organism>
<keyword evidence="7 12" id="KW-0812">Transmembrane</keyword>
<feature type="transmembrane region" description="Helical" evidence="12">
    <location>
        <begin position="246"/>
        <end position="265"/>
    </location>
</feature>
<dbReference type="RefSeq" id="WP_078497094.1">
    <property type="nucleotide sequence ID" value="NZ_MSZX01000001.1"/>
</dbReference>
<keyword evidence="11 12" id="KW-0472">Membrane</keyword>
<evidence type="ECO:0000256" key="5">
    <source>
        <dbReference type="ARBA" id="ARBA00022519"/>
    </source>
</evidence>
<feature type="domain" description="EamA" evidence="13">
    <location>
        <begin position="157"/>
        <end position="287"/>
    </location>
</feature>
<feature type="transmembrane region" description="Helical" evidence="12">
    <location>
        <begin position="219"/>
        <end position="240"/>
    </location>
</feature>
<dbReference type="Pfam" id="PF00892">
    <property type="entry name" value="EamA"/>
    <property type="match status" value="2"/>
</dbReference>
<dbReference type="SUPFAM" id="SSF103481">
    <property type="entry name" value="Multidrug resistance efflux transporter EmrE"/>
    <property type="match status" value="2"/>
</dbReference>
<dbReference type="GO" id="GO:0009103">
    <property type="term" value="P:lipopolysaccharide biosynthetic process"/>
    <property type="evidence" value="ECO:0007669"/>
    <property type="project" value="UniProtKB-KW"/>
</dbReference>
<feature type="transmembrane region" description="Helical" evidence="12">
    <location>
        <begin position="117"/>
        <end position="141"/>
    </location>
</feature>
<keyword evidence="4" id="KW-0444">Lipid biosynthesis</keyword>
<keyword evidence="5" id="KW-0997">Cell inner membrane</keyword>
<dbReference type="GO" id="GO:0005886">
    <property type="term" value="C:plasma membrane"/>
    <property type="evidence" value="ECO:0007669"/>
    <property type="project" value="UniProtKB-SubCell"/>
</dbReference>
<reference evidence="14 15" key="1">
    <citation type="submission" date="2017-01" db="EMBL/GenBank/DDBJ databases">
        <title>Genome analysis of Paenibacillus selenitrireducens ES3-24.</title>
        <authorList>
            <person name="Xu D."/>
            <person name="Yao R."/>
            <person name="Zheng S."/>
        </authorList>
    </citation>
    <scope>NUCLEOTIDE SEQUENCE [LARGE SCALE GENOMIC DNA]</scope>
    <source>
        <strain evidence="14 15">ES3-24</strain>
    </source>
</reference>
<dbReference type="PANTHER" id="PTHR30561:SF9">
    <property type="entry name" value="4-AMINO-4-DEOXY-L-ARABINOSE-PHOSPHOUNDECAPRENOL FLIPPASE SUBUNIT ARNF-RELATED"/>
    <property type="match status" value="1"/>
</dbReference>
<keyword evidence="10" id="KW-0443">Lipid metabolism</keyword>
<evidence type="ECO:0000256" key="6">
    <source>
        <dbReference type="ARBA" id="ARBA00022556"/>
    </source>
</evidence>
<keyword evidence="8" id="KW-0448">Lipopolysaccharide biosynthesis</keyword>
<dbReference type="GO" id="GO:0022857">
    <property type="term" value="F:transmembrane transporter activity"/>
    <property type="evidence" value="ECO:0007669"/>
    <property type="project" value="InterPro"/>
</dbReference>
<protein>
    <recommendedName>
        <fullName evidence="13">EamA domain-containing protein</fullName>
    </recommendedName>
</protein>
<keyword evidence="6" id="KW-0441">Lipid A biosynthesis</keyword>
<name>A0A1T2XNA9_9BACL</name>
<keyword evidence="15" id="KW-1185">Reference proteome</keyword>
<comment type="subcellular location">
    <subcellularLocation>
        <location evidence="1">Cell membrane</location>
        <topology evidence="1">Multi-pass membrane protein</topology>
    </subcellularLocation>
</comment>
<feature type="transmembrane region" description="Helical" evidence="12">
    <location>
        <begin position="31"/>
        <end position="49"/>
    </location>
</feature>
<dbReference type="Proteomes" id="UP000190188">
    <property type="component" value="Unassembled WGS sequence"/>
</dbReference>
<feature type="transmembrane region" description="Helical" evidence="12">
    <location>
        <begin position="91"/>
        <end position="111"/>
    </location>
</feature>
<evidence type="ECO:0000256" key="1">
    <source>
        <dbReference type="ARBA" id="ARBA00004651"/>
    </source>
</evidence>
<feature type="transmembrane region" description="Helical" evidence="12">
    <location>
        <begin position="6"/>
        <end position="22"/>
    </location>
</feature>
<feature type="transmembrane region" description="Helical" evidence="12">
    <location>
        <begin position="153"/>
        <end position="172"/>
    </location>
</feature>
<comment type="caution">
    <text evidence="14">The sequence shown here is derived from an EMBL/GenBank/DDBJ whole genome shotgun (WGS) entry which is preliminary data.</text>
</comment>
<evidence type="ECO:0000256" key="10">
    <source>
        <dbReference type="ARBA" id="ARBA00023098"/>
    </source>
</evidence>
<evidence type="ECO:0000256" key="9">
    <source>
        <dbReference type="ARBA" id="ARBA00022989"/>
    </source>
</evidence>
<dbReference type="InterPro" id="IPR037185">
    <property type="entry name" value="EmrE-like"/>
</dbReference>
<evidence type="ECO:0000313" key="15">
    <source>
        <dbReference type="Proteomes" id="UP000190188"/>
    </source>
</evidence>
<evidence type="ECO:0000256" key="3">
    <source>
        <dbReference type="ARBA" id="ARBA00022475"/>
    </source>
</evidence>
<feature type="domain" description="EamA" evidence="13">
    <location>
        <begin position="5"/>
        <end position="134"/>
    </location>
</feature>
<evidence type="ECO:0000256" key="4">
    <source>
        <dbReference type="ARBA" id="ARBA00022516"/>
    </source>
</evidence>
<dbReference type="AlphaFoldDB" id="A0A1T2XNA9"/>
<evidence type="ECO:0000256" key="12">
    <source>
        <dbReference type="SAM" id="Phobius"/>
    </source>
</evidence>
<evidence type="ECO:0000256" key="7">
    <source>
        <dbReference type="ARBA" id="ARBA00022692"/>
    </source>
</evidence>
<keyword evidence="3" id="KW-1003">Cell membrane</keyword>
<dbReference type="Gene3D" id="1.10.3730.20">
    <property type="match status" value="2"/>
</dbReference>
<dbReference type="PANTHER" id="PTHR30561">
    <property type="entry name" value="SMR FAMILY PROTON-DEPENDENT DRUG EFFLUX TRANSPORTER SUGE"/>
    <property type="match status" value="1"/>
</dbReference>
<proteinExistence type="inferred from homology"/>
<evidence type="ECO:0000256" key="11">
    <source>
        <dbReference type="ARBA" id="ARBA00023136"/>
    </source>
</evidence>
<evidence type="ECO:0000259" key="13">
    <source>
        <dbReference type="Pfam" id="PF00892"/>
    </source>
</evidence>
<evidence type="ECO:0000313" key="14">
    <source>
        <dbReference type="EMBL" id="OPA81359.1"/>
    </source>
</evidence>
<keyword evidence="9 12" id="KW-1133">Transmembrane helix</keyword>
<dbReference type="STRING" id="1324314.BVG16_03340"/>
<dbReference type="EMBL" id="MSZX01000001">
    <property type="protein sequence ID" value="OPA81359.1"/>
    <property type="molecule type" value="Genomic_DNA"/>
</dbReference>